<evidence type="ECO:0000313" key="2">
    <source>
        <dbReference type="EMBL" id="KAJ8979106.1"/>
    </source>
</evidence>
<accession>A0ABQ9JMH5</accession>
<dbReference type="InterPro" id="IPR036005">
    <property type="entry name" value="Creatinase/aminopeptidase-like"/>
</dbReference>
<feature type="domain" description="Peptidase M24" evidence="1">
    <location>
        <begin position="268"/>
        <end position="356"/>
    </location>
</feature>
<name>A0ABQ9JMH5_9CUCU</name>
<evidence type="ECO:0000259" key="1">
    <source>
        <dbReference type="Pfam" id="PF00557"/>
    </source>
</evidence>
<dbReference type="EMBL" id="JAPWTJ010000371">
    <property type="protein sequence ID" value="KAJ8979106.1"/>
    <property type="molecule type" value="Genomic_DNA"/>
</dbReference>
<dbReference type="Pfam" id="PF00557">
    <property type="entry name" value="Peptidase_M24"/>
    <property type="match status" value="2"/>
</dbReference>
<sequence length="402" mass="45051">MEQHQQIEIFSTADAELQSHGKLPKKTSRRRIWLCLRGFGGDQPLPNLAHLYLSHFKPDAFPFHYHFQKYLMTLLASKQRAKQQYNAISMFFISLRSLLESDLYYSDRLITVGQTTDEIDVSVFNMCIENGAYPSPLNYKNFPKSVCTSVNNIACHGIPDDRPLADGDIINVDVTGFPTSAQYPNGSGRVGPRHKVASLPAASAQPPVINNRYKVKGMCRIRLNLKCKRTLFTIWANSSRATEMSIEDLKYNLGEKGQGEGTLGDSVFFNGYHGDCSTTFLVGNVDDKGKNLVKATEICLYEAINICKPGQYFAAIGRCIEDTASKLEYQVIPAFIGHGIGHYFHGPPDIYHISYKGTYKIRSKLLENLKHHIVSLTNKPYSSTIINRTIPLMGEVKRGLEG</sequence>
<protein>
    <recommendedName>
        <fullName evidence="1">Peptidase M24 domain-containing protein</fullName>
    </recommendedName>
</protein>
<dbReference type="PANTHER" id="PTHR43330:SF8">
    <property type="entry name" value="METHIONINE AMINOPEPTIDASE 1D, MITOCHONDRIAL"/>
    <property type="match status" value="1"/>
</dbReference>
<reference evidence="2" key="1">
    <citation type="journal article" date="2023" name="Insect Mol. Biol.">
        <title>Genome sequencing provides insights into the evolution of gene families encoding plant cell wall-degrading enzymes in longhorned beetles.</title>
        <authorList>
            <person name="Shin N.R."/>
            <person name="Okamura Y."/>
            <person name="Kirsch R."/>
            <person name="Pauchet Y."/>
        </authorList>
    </citation>
    <scope>NUCLEOTIDE SEQUENCE</scope>
    <source>
        <strain evidence="2">MMC_N1</strain>
    </source>
</reference>
<evidence type="ECO:0000313" key="3">
    <source>
        <dbReference type="Proteomes" id="UP001162164"/>
    </source>
</evidence>
<dbReference type="Gene3D" id="3.90.230.10">
    <property type="entry name" value="Creatinase/methionine aminopeptidase superfamily"/>
    <property type="match status" value="2"/>
</dbReference>
<dbReference type="SUPFAM" id="SSF55920">
    <property type="entry name" value="Creatinase/aminopeptidase"/>
    <property type="match status" value="2"/>
</dbReference>
<dbReference type="PANTHER" id="PTHR43330">
    <property type="entry name" value="METHIONINE AMINOPEPTIDASE"/>
    <property type="match status" value="1"/>
</dbReference>
<dbReference type="InterPro" id="IPR000994">
    <property type="entry name" value="Pept_M24"/>
</dbReference>
<gene>
    <name evidence="2" type="ORF">NQ317_014118</name>
</gene>
<proteinExistence type="predicted"/>
<organism evidence="2 3">
    <name type="scientific">Molorchus minor</name>
    <dbReference type="NCBI Taxonomy" id="1323400"/>
    <lineage>
        <taxon>Eukaryota</taxon>
        <taxon>Metazoa</taxon>
        <taxon>Ecdysozoa</taxon>
        <taxon>Arthropoda</taxon>
        <taxon>Hexapoda</taxon>
        <taxon>Insecta</taxon>
        <taxon>Pterygota</taxon>
        <taxon>Neoptera</taxon>
        <taxon>Endopterygota</taxon>
        <taxon>Coleoptera</taxon>
        <taxon>Polyphaga</taxon>
        <taxon>Cucujiformia</taxon>
        <taxon>Chrysomeloidea</taxon>
        <taxon>Cerambycidae</taxon>
        <taxon>Lamiinae</taxon>
        <taxon>Monochamini</taxon>
        <taxon>Molorchus</taxon>
    </lineage>
</organism>
<comment type="caution">
    <text evidence="2">The sequence shown here is derived from an EMBL/GenBank/DDBJ whole genome shotgun (WGS) entry which is preliminary data.</text>
</comment>
<feature type="domain" description="Peptidase M24" evidence="1">
    <location>
        <begin position="109"/>
        <end position="176"/>
    </location>
</feature>
<dbReference type="Proteomes" id="UP001162164">
    <property type="component" value="Unassembled WGS sequence"/>
</dbReference>
<keyword evidence="3" id="KW-1185">Reference proteome</keyword>